<dbReference type="AlphaFoldDB" id="A0A1Y1JRV9"/>
<dbReference type="GeneID" id="39744745"/>
<keyword evidence="1" id="KW-0472">Membrane</keyword>
<sequence>MEITLDDGDFYEFAKNKSNLSDAYSFKIYQELDGIVVSTDNKIENKCTSNNNSFKHVNNDLLNKILRNAKKLNEIQKENIYREYCINYKYWIFREIWKLNKNNTTKSNFSDIISEFINLRDCTKKNHNNIYDCQYHFTVKNLDELKFFIEQKNLYDYFKSYDKVISNIPCDTDNNNEYINYLKSISETYNEHNFHERCCHFGASYCPNYFLSCDDKYNPRNIINALQSKDKEECNKIKNANLNNKSKEENLENYSTQVDMYIKYLECANVNKPPFNGTSIICQHPGYHPSTRNTFFKEKNSERSADSNSSTKIHQIEINNKPFNVALISNDIYRSGNLTPSFAYTPEGIHTLFPEIIDDKRKKYENESEISCKGDHINETMQLYCERSKMYKKLLNGHQNKIYKNVSLYDILNMKDQELYNTPILFNNLTENILFRIILMIILSLGVIMVFFMYYKVKQFSPFGSWLNKKVKYKKKFHKNNFQYKADNIILMQENKYKNIKNSQMNVRIAYNAT</sequence>
<gene>
    <name evidence="2" type="ORF">PGO_000190</name>
</gene>
<reference evidence="3" key="1">
    <citation type="submission" date="2017-04" db="EMBL/GenBank/DDBJ databases">
        <title>Plasmodium gonderi genome.</title>
        <authorList>
            <person name="Arisue N."/>
            <person name="Honma H."/>
            <person name="Kawai S."/>
            <person name="Tougan T."/>
            <person name="Tanabe K."/>
            <person name="Horii T."/>
        </authorList>
    </citation>
    <scope>NUCLEOTIDE SEQUENCE [LARGE SCALE GENOMIC DNA]</scope>
    <source>
        <strain evidence="3">ATCC 30045</strain>
    </source>
</reference>
<comment type="caution">
    <text evidence="2">The sequence shown here is derived from an EMBL/GenBank/DDBJ whole genome shotgun (WGS) entry which is preliminary data.</text>
</comment>
<evidence type="ECO:0000256" key="1">
    <source>
        <dbReference type="SAM" id="Phobius"/>
    </source>
</evidence>
<feature type="transmembrane region" description="Helical" evidence="1">
    <location>
        <begin position="433"/>
        <end position="455"/>
    </location>
</feature>
<dbReference type="Proteomes" id="UP000195521">
    <property type="component" value="Unassembled WGS sequence"/>
</dbReference>
<dbReference type="EMBL" id="BDQF01000032">
    <property type="protein sequence ID" value="GAW83937.1"/>
    <property type="molecule type" value="Genomic_DNA"/>
</dbReference>
<dbReference type="RefSeq" id="XP_028546526.1">
    <property type="nucleotide sequence ID" value="XM_028690725.1"/>
</dbReference>
<name>A0A1Y1JRV9_PLAGO</name>
<keyword evidence="1" id="KW-1133">Transmembrane helix</keyword>
<keyword evidence="3" id="KW-1185">Reference proteome</keyword>
<keyword evidence="1" id="KW-0812">Transmembrane</keyword>
<proteinExistence type="predicted"/>
<accession>A0A1Y1JRV9</accession>
<evidence type="ECO:0000313" key="2">
    <source>
        <dbReference type="EMBL" id="GAW83937.1"/>
    </source>
</evidence>
<dbReference type="OMA" id="KYLECAN"/>
<protein>
    <submittedName>
        <fullName evidence="2">Variable surface protein</fullName>
    </submittedName>
</protein>
<evidence type="ECO:0000313" key="3">
    <source>
        <dbReference type="Proteomes" id="UP000195521"/>
    </source>
</evidence>
<organism evidence="2 3">
    <name type="scientific">Plasmodium gonderi</name>
    <dbReference type="NCBI Taxonomy" id="77519"/>
    <lineage>
        <taxon>Eukaryota</taxon>
        <taxon>Sar</taxon>
        <taxon>Alveolata</taxon>
        <taxon>Apicomplexa</taxon>
        <taxon>Aconoidasida</taxon>
        <taxon>Haemosporida</taxon>
        <taxon>Plasmodiidae</taxon>
        <taxon>Plasmodium</taxon>
        <taxon>Plasmodium (Plasmodium)</taxon>
    </lineage>
</organism>
<dbReference type="InterPro" id="IPR008780">
    <property type="entry name" value="Plasmodium_Vir"/>
</dbReference>
<dbReference type="Pfam" id="PF05795">
    <property type="entry name" value="Plasmodium_Vir"/>
    <property type="match status" value="1"/>
</dbReference>
<dbReference type="OrthoDB" id="383287at2759"/>